<gene>
    <name evidence="2" type="ORF">SAMN02745941_01127</name>
</gene>
<evidence type="ECO:0000256" key="1">
    <source>
        <dbReference type="SAM" id="Phobius"/>
    </source>
</evidence>
<reference evidence="2 3" key="1">
    <citation type="submission" date="2016-11" db="EMBL/GenBank/DDBJ databases">
        <authorList>
            <person name="Jaros S."/>
            <person name="Januszkiewicz K."/>
            <person name="Wedrychowicz H."/>
        </authorList>
    </citation>
    <scope>NUCLEOTIDE SEQUENCE [LARGE SCALE GENOMIC DNA]</scope>
    <source>
        <strain evidence="2 3">DSM 6191</strain>
    </source>
</reference>
<accession>A0A1M5WL67</accession>
<organism evidence="2 3">
    <name type="scientific">Clostridium intestinale DSM 6191</name>
    <dbReference type="NCBI Taxonomy" id="1121320"/>
    <lineage>
        <taxon>Bacteria</taxon>
        <taxon>Bacillati</taxon>
        <taxon>Bacillota</taxon>
        <taxon>Clostridia</taxon>
        <taxon>Eubacteriales</taxon>
        <taxon>Clostridiaceae</taxon>
        <taxon>Clostridium</taxon>
    </lineage>
</organism>
<dbReference type="AlphaFoldDB" id="A0A1M5WL67"/>
<feature type="transmembrane region" description="Helical" evidence="1">
    <location>
        <begin position="126"/>
        <end position="148"/>
    </location>
</feature>
<dbReference type="RefSeq" id="WP_073017559.1">
    <property type="nucleotide sequence ID" value="NZ_FQXU01000004.1"/>
</dbReference>
<keyword evidence="1" id="KW-0812">Transmembrane</keyword>
<dbReference type="EMBL" id="FQXU01000004">
    <property type="protein sequence ID" value="SHH87803.1"/>
    <property type="molecule type" value="Genomic_DNA"/>
</dbReference>
<proteinExistence type="predicted"/>
<keyword evidence="1" id="KW-0472">Membrane</keyword>
<name>A0A1M5WL67_9CLOT</name>
<feature type="transmembrane region" description="Helical" evidence="1">
    <location>
        <begin position="100"/>
        <end position="120"/>
    </location>
</feature>
<dbReference type="Proteomes" id="UP000184241">
    <property type="component" value="Unassembled WGS sequence"/>
</dbReference>
<sequence>MDNIFNDRLARYSFMYRSRNSDKEKTRFLKALVTDISQVRKDVSVIEYSNQKKYSARNVYVGDIKKADQIVCTYYDTPPAYLGDYVLFDRKKQEKQTTKAVLCSSLIWVFLGILGTLLYMKLVSSPFVLFSVQTACLALIYGGYFVILSKLTKGELNRKNLIRNTSSVLFLLQMLTENQKQKKVAYAFIDEGCYGNRGVDVLMSSVKKNAKIYYLDSIGADATLNVMGQQFEKEVTESKGVRYVSPKDQINYLFCADINKNNEFYLDKSKLNKKNLNYDHFTKALELLNQDIKGD</sequence>
<evidence type="ECO:0000313" key="2">
    <source>
        <dbReference type="EMBL" id="SHH87803.1"/>
    </source>
</evidence>
<evidence type="ECO:0000313" key="3">
    <source>
        <dbReference type="Proteomes" id="UP000184241"/>
    </source>
</evidence>
<keyword evidence="1" id="KW-1133">Transmembrane helix</keyword>
<protein>
    <submittedName>
        <fullName evidence="2">Uncharacterized protein</fullName>
    </submittedName>
</protein>